<dbReference type="InterPro" id="IPR052374">
    <property type="entry name" value="SERAC1"/>
</dbReference>
<dbReference type="PANTHER" id="PTHR48182">
    <property type="entry name" value="PROTEIN SERAC1"/>
    <property type="match status" value="1"/>
</dbReference>
<evidence type="ECO:0000256" key="3">
    <source>
        <dbReference type="ARBA" id="ARBA00004370"/>
    </source>
</evidence>
<feature type="compositionally biased region" description="Low complexity" evidence="7">
    <location>
        <begin position="341"/>
        <end position="353"/>
    </location>
</feature>
<comment type="subcellular location">
    <subcellularLocation>
        <location evidence="2">Endoplasmic reticulum</location>
    </subcellularLocation>
    <subcellularLocation>
        <location evidence="3">Membrane</location>
    </subcellularLocation>
    <subcellularLocation>
        <location evidence="1">Mitochondrion</location>
    </subcellularLocation>
</comment>
<evidence type="ECO:0000256" key="1">
    <source>
        <dbReference type="ARBA" id="ARBA00004173"/>
    </source>
</evidence>
<reference evidence="8 9" key="1">
    <citation type="submission" date="2023-01" db="EMBL/GenBank/DDBJ databases">
        <title>Analysis of 21 Apiospora genomes using comparative genomics revels a genus with tremendous synthesis potential of carbohydrate active enzymes and secondary metabolites.</title>
        <authorList>
            <person name="Sorensen T."/>
        </authorList>
    </citation>
    <scope>NUCLEOTIDE SEQUENCE [LARGE SCALE GENOMIC DNA]</scope>
    <source>
        <strain evidence="8 9">CBS 20057</strain>
    </source>
</reference>
<dbReference type="SUPFAM" id="SSF53474">
    <property type="entry name" value="alpha/beta-Hydrolases"/>
    <property type="match status" value="1"/>
</dbReference>
<keyword evidence="4" id="KW-0256">Endoplasmic reticulum</keyword>
<evidence type="ECO:0008006" key="10">
    <source>
        <dbReference type="Google" id="ProtNLM"/>
    </source>
</evidence>
<dbReference type="Gene3D" id="3.40.50.1820">
    <property type="entry name" value="alpha/beta hydrolase"/>
    <property type="match status" value="1"/>
</dbReference>
<evidence type="ECO:0000256" key="2">
    <source>
        <dbReference type="ARBA" id="ARBA00004240"/>
    </source>
</evidence>
<organism evidence="8 9">
    <name type="scientific">Apiospora marii</name>
    <dbReference type="NCBI Taxonomy" id="335849"/>
    <lineage>
        <taxon>Eukaryota</taxon>
        <taxon>Fungi</taxon>
        <taxon>Dikarya</taxon>
        <taxon>Ascomycota</taxon>
        <taxon>Pezizomycotina</taxon>
        <taxon>Sordariomycetes</taxon>
        <taxon>Xylariomycetidae</taxon>
        <taxon>Amphisphaeriales</taxon>
        <taxon>Apiosporaceae</taxon>
        <taxon>Apiospora</taxon>
    </lineage>
</organism>
<keyword evidence="9" id="KW-1185">Reference proteome</keyword>
<dbReference type="PANTHER" id="PTHR48182:SF2">
    <property type="entry name" value="PROTEIN SERAC1"/>
    <property type="match status" value="1"/>
</dbReference>
<evidence type="ECO:0000256" key="6">
    <source>
        <dbReference type="ARBA" id="ARBA00023136"/>
    </source>
</evidence>
<dbReference type="Proteomes" id="UP001396898">
    <property type="component" value="Unassembled WGS sequence"/>
</dbReference>
<proteinExistence type="predicted"/>
<evidence type="ECO:0000313" key="8">
    <source>
        <dbReference type="EMBL" id="KAK8037105.1"/>
    </source>
</evidence>
<evidence type="ECO:0000256" key="5">
    <source>
        <dbReference type="ARBA" id="ARBA00023128"/>
    </source>
</evidence>
<evidence type="ECO:0000256" key="7">
    <source>
        <dbReference type="SAM" id="MobiDB-lite"/>
    </source>
</evidence>
<name>A0ABR1SS13_9PEZI</name>
<comment type="caution">
    <text evidence="8">The sequence shown here is derived from an EMBL/GenBank/DDBJ whole genome shotgun (WGS) entry which is preliminary data.</text>
</comment>
<gene>
    <name evidence="8" type="ORF">PG991_001419</name>
</gene>
<evidence type="ECO:0000313" key="9">
    <source>
        <dbReference type="Proteomes" id="UP001396898"/>
    </source>
</evidence>
<evidence type="ECO:0000256" key="4">
    <source>
        <dbReference type="ARBA" id="ARBA00022824"/>
    </source>
</evidence>
<keyword evidence="6" id="KW-0472">Membrane</keyword>
<protein>
    <recommendedName>
        <fullName evidence="10">DUF676 domain-containing protein</fullName>
    </recommendedName>
</protein>
<sequence>MTGRRINVLYKPDNPDDVLVECVILRVIVKLILKIEKLIYHSFVAVHGLKTTSDADPTTSTWTHEKSDRNWLVDYLPNCVEGRKARVMAYGYNSNPFVDSDQELLKDEARNFLALVSARRSDVKGQRPLFMIGYSVGGILIKQALVTAKLDESFRPIYLDTHSVTFMGTPHSGARTVGLAQIVAGLADLVHFRSTRNNSYLEACKKNSLYAGEVADNYRELFENYYVLTMYETLRTNGQMVFEKYQQLKVVPFVSAKLRLSGERERTVGCNANHVGLSKFEDDECDGWLALKDWTSEKVKDSIEASRVRRMSGEAVDIPLSKIKCKPHVPKSQPSEPPSSEPSTAEAPRSESPISDAPISESWFPNVPSLEPGQGL</sequence>
<feature type="region of interest" description="Disordered" evidence="7">
    <location>
        <begin position="323"/>
        <end position="376"/>
    </location>
</feature>
<keyword evidence="5" id="KW-0496">Mitochondrion</keyword>
<accession>A0ABR1SS13</accession>
<dbReference type="EMBL" id="JAQQWI010000003">
    <property type="protein sequence ID" value="KAK8037105.1"/>
    <property type="molecule type" value="Genomic_DNA"/>
</dbReference>
<dbReference type="InterPro" id="IPR029058">
    <property type="entry name" value="AB_hydrolase_fold"/>
</dbReference>